<accession>A0ABS3Z6A3</accession>
<dbReference type="InterPro" id="IPR036390">
    <property type="entry name" value="WH_DNA-bd_sf"/>
</dbReference>
<dbReference type="CDD" id="cd08432">
    <property type="entry name" value="PBP2_GcdR_TrpI_HvrB_AmpR_like"/>
    <property type="match status" value="1"/>
</dbReference>
<dbReference type="EMBL" id="JACVEW010000001">
    <property type="protein sequence ID" value="MBP0047241.1"/>
    <property type="molecule type" value="Genomic_DNA"/>
</dbReference>
<dbReference type="PANTHER" id="PTHR30537:SF26">
    <property type="entry name" value="GLYCINE CLEAVAGE SYSTEM TRANSCRIPTIONAL ACTIVATOR"/>
    <property type="match status" value="1"/>
</dbReference>
<dbReference type="Pfam" id="PF03466">
    <property type="entry name" value="LysR_substrate"/>
    <property type="match status" value="1"/>
</dbReference>
<comment type="similarity">
    <text evidence="1">Belongs to the LysR transcriptional regulatory family.</text>
</comment>
<evidence type="ECO:0000259" key="5">
    <source>
        <dbReference type="PROSITE" id="PS50931"/>
    </source>
</evidence>
<evidence type="ECO:0000256" key="2">
    <source>
        <dbReference type="ARBA" id="ARBA00023015"/>
    </source>
</evidence>
<dbReference type="Gene3D" id="3.40.190.10">
    <property type="entry name" value="Periplasmic binding protein-like II"/>
    <property type="match status" value="2"/>
</dbReference>
<proteinExistence type="inferred from homology"/>
<evidence type="ECO:0000256" key="3">
    <source>
        <dbReference type="ARBA" id="ARBA00023125"/>
    </source>
</evidence>
<organism evidence="6 7">
    <name type="scientific">Marinobacterium alkalitolerans</name>
    <dbReference type="NCBI Taxonomy" id="1542925"/>
    <lineage>
        <taxon>Bacteria</taxon>
        <taxon>Pseudomonadati</taxon>
        <taxon>Pseudomonadota</taxon>
        <taxon>Gammaproteobacteria</taxon>
        <taxon>Oceanospirillales</taxon>
        <taxon>Oceanospirillaceae</taxon>
        <taxon>Marinobacterium</taxon>
    </lineage>
</organism>
<comment type="caution">
    <text evidence="6">The sequence shown here is derived from an EMBL/GenBank/DDBJ whole genome shotgun (WGS) entry which is preliminary data.</text>
</comment>
<dbReference type="NCBIfam" id="NF008352">
    <property type="entry name" value="PRK11139.1"/>
    <property type="match status" value="1"/>
</dbReference>
<keyword evidence="3" id="KW-0238">DNA-binding</keyword>
<dbReference type="InterPro" id="IPR036388">
    <property type="entry name" value="WH-like_DNA-bd_sf"/>
</dbReference>
<evidence type="ECO:0000256" key="1">
    <source>
        <dbReference type="ARBA" id="ARBA00009437"/>
    </source>
</evidence>
<gene>
    <name evidence="6" type="primary">gcvA</name>
    <name evidence="6" type="ORF">H9C73_00710</name>
</gene>
<dbReference type="InterPro" id="IPR058163">
    <property type="entry name" value="LysR-type_TF_proteobact-type"/>
</dbReference>
<dbReference type="SUPFAM" id="SSF53850">
    <property type="entry name" value="Periplasmic binding protein-like II"/>
    <property type="match status" value="1"/>
</dbReference>
<reference evidence="6 7" key="1">
    <citation type="submission" date="2020-09" db="EMBL/GenBank/DDBJ databases">
        <authorList>
            <person name="Tanuku N.R.S."/>
        </authorList>
    </citation>
    <scope>NUCLEOTIDE SEQUENCE [LARGE SCALE GENOMIC DNA]</scope>
    <source>
        <strain evidence="6 7">AK62</strain>
    </source>
</reference>
<evidence type="ECO:0000256" key="4">
    <source>
        <dbReference type="ARBA" id="ARBA00023163"/>
    </source>
</evidence>
<dbReference type="InterPro" id="IPR005119">
    <property type="entry name" value="LysR_subst-bd"/>
</dbReference>
<sequence>MRRLPPLNALRSFESAARLQSFNEAADELCVTPSAISHQIKSLEEFLGLKLFRRERRQVSLTAAGERYLPSIQLALDEVESATRRLMTSPNLSAVNISVAPAFLSRWLVPRISRFQEQYPDVELRFSATTGYIDFVHSDTDMAVYYGEGNWSGVDIHFLRHLASTPVCSPRLMEGPTGLSRPEDLLQKTLIHVSGRRQEWSQVLRQLGVRATGLTRTMSFSSTALAVSAAIEGIGIALADKALVQRELESGQLVVPFDITLDKPKGFYLVYQEKRPLTYGMEAFRDWILAEMQQDMAPPSGATPAATP</sequence>
<dbReference type="InterPro" id="IPR000847">
    <property type="entry name" value="LysR_HTH_N"/>
</dbReference>
<dbReference type="Proteomes" id="UP000810171">
    <property type="component" value="Unassembled WGS sequence"/>
</dbReference>
<evidence type="ECO:0000313" key="7">
    <source>
        <dbReference type="Proteomes" id="UP000810171"/>
    </source>
</evidence>
<dbReference type="PROSITE" id="PS50931">
    <property type="entry name" value="HTH_LYSR"/>
    <property type="match status" value="1"/>
</dbReference>
<feature type="domain" description="HTH lysR-type" evidence="5">
    <location>
        <begin position="5"/>
        <end position="62"/>
    </location>
</feature>
<dbReference type="PRINTS" id="PR00039">
    <property type="entry name" value="HTHLYSR"/>
</dbReference>
<keyword evidence="7" id="KW-1185">Reference proteome</keyword>
<dbReference type="Gene3D" id="1.10.10.10">
    <property type="entry name" value="Winged helix-like DNA-binding domain superfamily/Winged helix DNA-binding domain"/>
    <property type="match status" value="1"/>
</dbReference>
<dbReference type="Pfam" id="PF00126">
    <property type="entry name" value="HTH_1"/>
    <property type="match status" value="1"/>
</dbReference>
<protein>
    <submittedName>
        <fullName evidence="6">Transcriptional regulator GcvA</fullName>
    </submittedName>
</protein>
<name>A0ABS3Z6A3_9GAMM</name>
<keyword evidence="2" id="KW-0805">Transcription regulation</keyword>
<evidence type="ECO:0000313" key="6">
    <source>
        <dbReference type="EMBL" id="MBP0047241.1"/>
    </source>
</evidence>
<keyword evidence="4" id="KW-0804">Transcription</keyword>
<dbReference type="PANTHER" id="PTHR30537">
    <property type="entry name" value="HTH-TYPE TRANSCRIPTIONAL REGULATOR"/>
    <property type="match status" value="1"/>
</dbReference>
<dbReference type="RefSeq" id="WP_209285969.1">
    <property type="nucleotide sequence ID" value="NZ_JACVEW010000001.1"/>
</dbReference>
<dbReference type="SUPFAM" id="SSF46785">
    <property type="entry name" value="Winged helix' DNA-binding domain"/>
    <property type="match status" value="1"/>
</dbReference>